<keyword evidence="4" id="KW-0805">Transcription regulation</keyword>
<dbReference type="PANTHER" id="PTHR48111:SF22">
    <property type="entry name" value="REGULATOR OF RPOS"/>
    <property type="match status" value="1"/>
</dbReference>
<keyword evidence="6" id="KW-0804">Transcription</keyword>
<reference evidence="12 21" key="3">
    <citation type="submission" date="2018-04" db="EMBL/GenBank/DDBJ databases">
        <title>Subsurface microbial communities from deep shales in Ohio and West Virginia, USA.</title>
        <authorList>
            <person name="Wrighton K."/>
        </authorList>
    </citation>
    <scope>NUCLEOTIDE SEQUENCE [LARGE SCALE GENOMIC DNA]</scope>
    <source>
        <strain evidence="12 21">MSL28</strain>
    </source>
</reference>
<dbReference type="Gene3D" id="1.10.10.10">
    <property type="entry name" value="Winged helix-like DNA-binding domain superfamily/Winged helix DNA-binding domain"/>
    <property type="match status" value="1"/>
</dbReference>
<dbReference type="Proteomes" id="UP000198945">
    <property type="component" value="Unassembled WGS sequence"/>
</dbReference>
<evidence type="ECO:0000313" key="22">
    <source>
        <dbReference type="Proteomes" id="UP000295758"/>
    </source>
</evidence>
<feature type="DNA-binding region" description="OmpR/PhoB-type" evidence="9">
    <location>
        <begin position="127"/>
        <end position="225"/>
    </location>
</feature>
<dbReference type="OrthoDB" id="9790454at2"/>
<dbReference type="InterPro" id="IPR036388">
    <property type="entry name" value="WH-like_DNA-bd_sf"/>
</dbReference>
<dbReference type="AlphaFoldDB" id="A0A1G6QCX7"/>
<accession>A0A1G6QCX7</accession>
<dbReference type="Gene3D" id="6.10.250.690">
    <property type="match status" value="1"/>
</dbReference>
<protein>
    <recommendedName>
        <fullName evidence="1">Stage 0 sporulation protein A homolog</fullName>
    </recommendedName>
</protein>
<dbReference type="EMBL" id="FNEH01000009">
    <property type="protein sequence ID" value="SDI58555.1"/>
    <property type="molecule type" value="Genomic_DNA"/>
</dbReference>
<evidence type="ECO:0000313" key="15">
    <source>
        <dbReference type="EMBL" id="SDI58555.1"/>
    </source>
</evidence>
<evidence type="ECO:0000259" key="10">
    <source>
        <dbReference type="PROSITE" id="PS50110"/>
    </source>
</evidence>
<dbReference type="SMART" id="SM00448">
    <property type="entry name" value="REC"/>
    <property type="match status" value="1"/>
</dbReference>
<keyword evidence="3" id="KW-0902">Two-component regulatory system</keyword>
<evidence type="ECO:0000313" key="17">
    <source>
        <dbReference type="EMBL" id="TDS35298.1"/>
    </source>
</evidence>
<dbReference type="InterPro" id="IPR001867">
    <property type="entry name" value="OmpR/PhoB-type_DNA-bd"/>
</dbReference>
<name>A0A1G6QCX7_9FIRM</name>
<dbReference type="STRING" id="54121.SAMN04515653_11233"/>
<evidence type="ECO:0000313" key="13">
    <source>
        <dbReference type="EMBL" id="SDC89754.1"/>
    </source>
</evidence>
<dbReference type="EMBL" id="QICM01000006">
    <property type="protein sequence ID" value="PXV67922.1"/>
    <property type="molecule type" value="Genomic_DNA"/>
</dbReference>
<dbReference type="SMART" id="SM00862">
    <property type="entry name" value="Trans_reg_C"/>
    <property type="match status" value="1"/>
</dbReference>
<dbReference type="Proteomes" id="UP000199519">
    <property type="component" value="Unassembled WGS sequence"/>
</dbReference>
<keyword evidence="20" id="KW-1185">Reference proteome</keyword>
<feature type="modified residue" description="4-aspartylphosphate" evidence="8">
    <location>
        <position position="53"/>
    </location>
</feature>
<dbReference type="SUPFAM" id="SSF52172">
    <property type="entry name" value="CheY-like"/>
    <property type="match status" value="1"/>
</dbReference>
<dbReference type="CDD" id="cd00383">
    <property type="entry name" value="trans_reg_C"/>
    <property type="match status" value="1"/>
</dbReference>
<feature type="domain" description="Response regulatory" evidence="10">
    <location>
        <begin position="4"/>
        <end position="117"/>
    </location>
</feature>
<comment type="function">
    <text evidence="7">May play the central regulatory role in sporulation. It may be an element of the effector pathway responsible for the activation of sporulation genes in response to nutritional stress. Spo0A may act in concert with spo0H (a sigma factor) to control the expression of some genes that are critical to the sporulation process.</text>
</comment>
<dbReference type="GO" id="GO:0006355">
    <property type="term" value="P:regulation of DNA-templated transcription"/>
    <property type="evidence" value="ECO:0007669"/>
    <property type="project" value="InterPro"/>
</dbReference>
<dbReference type="Pfam" id="PF00072">
    <property type="entry name" value="Response_reg"/>
    <property type="match status" value="1"/>
</dbReference>
<evidence type="ECO:0000313" key="20">
    <source>
        <dbReference type="Proteomes" id="UP000199519"/>
    </source>
</evidence>
<dbReference type="EMBL" id="SOAA01000001">
    <property type="protein sequence ID" value="TDS35298.1"/>
    <property type="molecule type" value="Genomic_DNA"/>
</dbReference>
<dbReference type="SUPFAM" id="SSF46894">
    <property type="entry name" value="C-terminal effector domain of the bipartite response regulators"/>
    <property type="match status" value="1"/>
</dbReference>
<organism evidence="13 23">
    <name type="scientific">Halanaerobium congolense</name>
    <dbReference type="NCBI Taxonomy" id="54121"/>
    <lineage>
        <taxon>Bacteria</taxon>
        <taxon>Bacillati</taxon>
        <taxon>Bacillota</taxon>
        <taxon>Clostridia</taxon>
        <taxon>Halanaerobiales</taxon>
        <taxon>Halanaerobiaceae</taxon>
        <taxon>Halanaerobium</taxon>
    </lineage>
</organism>
<dbReference type="Proteomes" id="UP000295758">
    <property type="component" value="Unassembled WGS sequence"/>
</dbReference>
<dbReference type="EMBL" id="FNBJ01000010">
    <property type="protein sequence ID" value="SDF35174.1"/>
    <property type="molecule type" value="Genomic_DNA"/>
</dbReference>
<evidence type="ECO:0000256" key="3">
    <source>
        <dbReference type="ARBA" id="ARBA00023012"/>
    </source>
</evidence>
<evidence type="ECO:0000256" key="8">
    <source>
        <dbReference type="PROSITE-ProRule" id="PRU00169"/>
    </source>
</evidence>
<evidence type="ECO:0000313" key="19">
    <source>
        <dbReference type="Proteomes" id="UP000198945"/>
    </source>
</evidence>
<dbReference type="GO" id="GO:0032993">
    <property type="term" value="C:protein-DNA complex"/>
    <property type="evidence" value="ECO:0007669"/>
    <property type="project" value="TreeGrafter"/>
</dbReference>
<evidence type="ECO:0000313" key="23">
    <source>
        <dbReference type="Proteomes" id="UP000324896"/>
    </source>
</evidence>
<dbReference type="Proteomes" id="UP000247389">
    <property type="component" value="Unassembled WGS sequence"/>
</dbReference>
<evidence type="ECO:0000313" key="14">
    <source>
        <dbReference type="EMBL" id="SDF35174.1"/>
    </source>
</evidence>
<dbReference type="Pfam" id="PF00486">
    <property type="entry name" value="Trans_reg_C"/>
    <property type="match status" value="1"/>
</dbReference>
<evidence type="ECO:0000256" key="7">
    <source>
        <dbReference type="ARBA" id="ARBA00024867"/>
    </source>
</evidence>
<dbReference type="EMBL" id="FMYT01000017">
    <property type="protein sequence ID" value="SDC89754.1"/>
    <property type="molecule type" value="Genomic_DNA"/>
</dbReference>
<dbReference type="PROSITE" id="PS50110">
    <property type="entry name" value="RESPONSE_REGULATORY"/>
    <property type="match status" value="1"/>
</dbReference>
<dbReference type="FunFam" id="3.40.50.2300:FF:000001">
    <property type="entry name" value="DNA-binding response regulator PhoB"/>
    <property type="match status" value="1"/>
</dbReference>
<feature type="domain" description="OmpR/PhoB-type" evidence="11">
    <location>
        <begin position="127"/>
        <end position="225"/>
    </location>
</feature>
<dbReference type="InterPro" id="IPR016032">
    <property type="entry name" value="Sig_transdc_resp-reg_C-effctor"/>
</dbReference>
<dbReference type="InterPro" id="IPR011006">
    <property type="entry name" value="CheY-like_superfamily"/>
</dbReference>
<dbReference type="PANTHER" id="PTHR48111">
    <property type="entry name" value="REGULATOR OF RPOS"/>
    <property type="match status" value="1"/>
</dbReference>
<evidence type="ECO:0000313" key="18">
    <source>
        <dbReference type="Proteomes" id="UP000198612"/>
    </source>
</evidence>
<evidence type="ECO:0000256" key="6">
    <source>
        <dbReference type="ARBA" id="ARBA00023163"/>
    </source>
</evidence>
<dbReference type="GO" id="GO:0000976">
    <property type="term" value="F:transcription cis-regulatory region binding"/>
    <property type="evidence" value="ECO:0007669"/>
    <property type="project" value="TreeGrafter"/>
</dbReference>
<reference evidence="17 22" key="4">
    <citation type="submission" date="2019-03" db="EMBL/GenBank/DDBJ databases">
        <title>Deep subsurface shale carbon reservoir microbial communities from Ohio and West Virginia, USA.</title>
        <authorList>
            <person name="Wrighton K."/>
        </authorList>
    </citation>
    <scope>NUCLEOTIDE SEQUENCE [LARGE SCALE GENOMIC DNA]</scope>
    <source>
        <strain evidence="17 22">UTICA-S4D12</strain>
    </source>
</reference>
<dbReference type="RefSeq" id="WP_081374536.1">
    <property type="nucleotide sequence ID" value="NZ_FMYT01000017.1"/>
</dbReference>
<dbReference type="GO" id="GO:0000156">
    <property type="term" value="F:phosphorelay response regulator activity"/>
    <property type="evidence" value="ECO:0007669"/>
    <property type="project" value="TreeGrafter"/>
</dbReference>
<evidence type="ECO:0000313" key="16">
    <source>
        <dbReference type="EMBL" id="SES89606.1"/>
    </source>
</evidence>
<keyword evidence="2 8" id="KW-0597">Phosphoprotein</keyword>
<dbReference type="EMBL" id="FOHG01000010">
    <property type="protein sequence ID" value="SES89606.1"/>
    <property type="molecule type" value="Genomic_DNA"/>
</dbReference>
<evidence type="ECO:0000313" key="12">
    <source>
        <dbReference type="EMBL" id="PXV67922.1"/>
    </source>
</evidence>
<dbReference type="GO" id="GO:0005829">
    <property type="term" value="C:cytosol"/>
    <property type="evidence" value="ECO:0007669"/>
    <property type="project" value="TreeGrafter"/>
</dbReference>
<sequence length="229" mass="26569">MDKKILLIEDDSQIARFVELELEHEGYQVKKFDNGYDGINILKEKKFDLLLLDIMLPGQNGLEVCKRIREFSDIPIIMLTAKSELEDKVEGLDTGADDYLTKPFEIEELLARIRAHLRRDEGNVESDNILKTADVEVNLDAHIVKRAGEEIELTKKEYDLLVYLIRNEGIVVTRDKLLNNVWGYDYTGETNIVDVYIRYLRSKIDDPYEQKLIHTVRGVGYVLRSDKHV</sequence>
<dbReference type="InterPro" id="IPR001789">
    <property type="entry name" value="Sig_transdc_resp-reg_receiver"/>
</dbReference>
<gene>
    <name evidence="17" type="ORF">BY453_10112</name>
    <name evidence="12" type="ORF">C8C78_10648</name>
    <name evidence="13" type="ORF">SAMN04488597_11736</name>
    <name evidence="14" type="ORF">SAMN04488598_11051</name>
    <name evidence="16" type="ORF">SAMN04515652_11052</name>
    <name evidence="15" type="ORF">SAMN04515654_10933</name>
</gene>
<dbReference type="FunFam" id="1.10.10.10:FF:000005">
    <property type="entry name" value="Two-component system response regulator"/>
    <property type="match status" value="1"/>
</dbReference>
<reference evidence="18 20" key="2">
    <citation type="submission" date="2016-10" db="EMBL/GenBank/DDBJ databases">
        <authorList>
            <person name="Varghese N."/>
            <person name="Submissions S."/>
        </authorList>
    </citation>
    <scope>NUCLEOTIDE SEQUENCE [LARGE SCALE GENOMIC DNA]</scope>
    <source>
        <strain evidence="13 23">WG10</strain>
        <strain evidence="14 20">WG2</strain>
        <strain evidence="16 18">WG5</strain>
    </source>
</reference>
<dbReference type="Gene3D" id="3.40.50.2300">
    <property type="match status" value="1"/>
</dbReference>
<dbReference type="Proteomes" id="UP000324896">
    <property type="component" value="Unassembled WGS sequence"/>
</dbReference>
<evidence type="ECO:0000313" key="21">
    <source>
        <dbReference type="Proteomes" id="UP000247389"/>
    </source>
</evidence>
<evidence type="ECO:0000256" key="9">
    <source>
        <dbReference type="PROSITE-ProRule" id="PRU01091"/>
    </source>
</evidence>
<evidence type="ECO:0000259" key="11">
    <source>
        <dbReference type="PROSITE" id="PS51755"/>
    </source>
</evidence>
<dbReference type="CDD" id="cd17574">
    <property type="entry name" value="REC_OmpR"/>
    <property type="match status" value="1"/>
</dbReference>
<evidence type="ECO:0000256" key="4">
    <source>
        <dbReference type="ARBA" id="ARBA00023015"/>
    </source>
</evidence>
<dbReference type="Proteomes" id="UP000198612">
    <property type="component" value="Unassembled WGS sequence"/>
</dbReference>
<dbReference type="PROSITE" id="PS51755">
    <property type="entry name" value="OMPR_PHOB"/>
    <property type="match status" value="1"/>
</dbReference>
<evidence type="ECO:0000256" key="2">
    <source>
        <dbReference type="ARBA" id="ARBA00022553"/>
    </source>
</evidence>
<evidence type="ECO:0000256" key="5">
    <source>
        <dbReference type="ARBA" id="ARBA00023125"/>
    </source>
</evidence>
<keyword evidence="5 9" id="KW-0238">DNA-binding</keyword>
<evidence type="ECO:0000256" key="1">
    <source>
        <dbReference type="ARBA" id="ARBA00018672"/>
    </source>
</evidence>
<reference evidence="15 19" key="1">
    <citation type="submission" date="2016-10" db="EMBL/GenBank/DDBJ databases">
        <authorList>
            <person name="de Groot N.N."/>
        </authorList>
    </citation>
    <scope>NUCLEOTIDE SEQUENCE [LARGE SCALE GENOMIC DNA]</scope>
    <source>
        <strain evidence="15 19">WG7</strain>
    </source>
</reference>
<proteinExistence type="predicted"/>
<dbReference type="InterPro" id="IPR039420">
    <property type="entry name" value="WalR-like"/>
</dbReference>